<organism evidence="1">
    <name type="scientific">Anoplophora glabripennis</name>
    <name type="common">Asian longhorn beetle</name>
    <name type="synonym">Anoplophora nobilis</name>
    <dbReference type="NCBI Taxonomy" id="217634"/>
    <lineage>
        <taxon>Eukaryota</taxon>
        <taxon>Metazoa</taxon>
        <taxon>Ecdysozoa</taxon>
        <taxon>Arthropoda</taxon>
        <taxon>Hexapoda</taxon>
        <taxon>Insecta</taxon>
        <taxon>Pterygota</taxon>
        <taxon>Neoptera</taxon>
        <taxon>Endopterygota</taxon>
        <taxon>Coleoptera</taxon>
        <taxon>Polyphaga</taxon>
        <taxon>Cucujiformia</taxon>
        <taxon>Chrysomeloidea</taxon>
        <taxon>Cerambycidae</taxon>
        <taxon>Lamiinae</taxon>
        <taxon>Lamiini</taxon>
        <taxon>Anoplophora</taxon>
    </lineage>
</organism>
<name>V5GE12_ANOGL</name>
<dbReference type="EMBL" id="GALX01008584">
    <property type="protein sequence ID" value="JAB59882.1"/>
    <property type="molecule type" value="Transcribed_RNA"/>
</dbReference>
<dbReference type="AlphaFoldDB" id="V5GE12"/>
<reference evidence="1" key="1">
    <citation type="submission" date="2013-07" db="EMBL/GenBank/DDBJ databases">
        <title>Midgut Transcriptome Profiling of Anoplphora glabripennis, a Lignocellulose Degrading, Wood-Boring Cerambycid.</title>
        <authorList>
            <person name="Scully E.D."/>
            <person name="Hoover K."/>
            <person name="Carlson J.E."/>
            <person name="Tien M."/>
            <person name="Geib S.M."/>
        </authorList>
    </citation>
    <scope>NUCLEOTIDE SEQUENCE</scope>
</reference>
<feature type="non-terminal residue" evidence="1">
    <location>
        <position position="1"/>
    </location>
</feature>
<accession>V5GE12</accession>
<feature type="non-terminal residue" evidence="1">
    <location>
        <position position="133"/>
    </location>
</feature>
<sequence length="133" mass="15725">TFFNDLLRLPLSDLFYMTNINDKVSHLTLHLSNLYNKHVPLRTVRITKKKAPWLTDNIKLLMRQRDKARSEYKRNSSPAKWNYFKQLRNAVNHAQIVEKRSYFNYISTNKNSKNLWGELKSLNIVSNSSNSPL</sequence>
<proteinExistence type="predicted"/>
<evidence type="ECO:0000313" key="1">
    <source>
        <dbReference type="EMBL" id="JAB59882.1"/>
    </source>
</evidence>
<protein>
    <submittedName>
        <fullName evidence="1">Uncharacterized protein</fullName>
    </submittedName>
</protein>